<accession>A0A074S1X9</accession>
<name>A0A074S1X9_9AGAM</name>
<keyword evidence="3" id="KW-1185">Reference proteome</keyword>
<proteinExistence type="predicted"/>
<dbReference type="HOGENOM" id="CLU_132797_1_0_1"/>
<comment type="caution">
    <text evidence="2">The sequence shown here is derived from an EMBL/GenBank/DDBJ whole genome shotgun (WGS) entry which is preliminary data.</text>
</comment>
<reference evidence="2 3" key="1">
    <citation type="submission" date="2013-12" db="EMBL/GenBank/DDBJ databases">
        <authorList>
            <person name="Cubeta M."/>
            <person name="Pakala S."/>
            <person name="Fedorova N."/>
            <person name="Thomas E."/>
            <person name="Dean R."/>
            <person name="Jabaji S."/>
            <person name="Neate S."/>
            <person name="Toda T."/>
            <person name="Tavantzis S."/>
            <person name="Vilgalys R."/>
            <person name="Bharathan N."/>
            <person name="Pakala S."/>
            <person name="Losada L.S."/>
            <person name="Zafar N."/>
            <person name="Nierman W."/>
        </authorList>
    </citation>
    <scope>NUCLEOTIDE SEQUENCE [LARGE SCALE GENOMIC DNA]</scope>
    <source>
        <strain evidence="2 3">123E</strain>
    </source>
</reference>
<organism evidence="2 3">
    <name type="scientific">Rhizoctonia solani 123E</name>
    <dbReference type="NCBI Taxonomy" id="1423351"/>
    <lineage>
        <taxon>Eukaryota</taxon>
        <taxon>Fungi</taxon>
        <taxon>Dikarya</taxon>
        <taxon>Basidiomycota</taxon>
        <taxon>Agaricomycotina</taxon>
        <taxon>Agaricomycetes</taxon>
        <taxon>Cantharellales</taxon>
        <taxon>Ceratobasidiaceae</taxon>
        <taxon>Rhizoctonia</taxon>
    </lineage>
</organism>
<feature type="compositionally biased region" description="Basic residues" evidence="1">
    <location>
        <begin position="136"/>
        <end position="156"/>
    </location>
</feature>
<dbReference type="Proteomes" id="UP000027456">
    <property type="component" value="Unassembled WGS sequence"/>
</dbReference>
<evidence type="ECO:0000313" key="2">
    <source>
        <dbReference type="EMBL" id="KEP53341.1"/>
    </source>
</evidence>
<gene>
    <name evidence="2" type="ORF">V565_031960</name>
</gene>
<dbReference type="EMBL" id="AZST01000064">
    <property type="protein sequence ID" value="KEP53341.1"/>
    <property type="molecule type" value="Genomic_DNA"/>
</dbReference>
<feature type="compositionally biased region" description="Basic and acidic residues" evidence="1">
    <location>
        <begin position="160"/>
        <end position="194"/>
    </location>
</feature>
<dbReference type="AlphaFoldDB" id="A0A074S1X9"/>
<protein>
    <submittedName>
        <fullName evidence="2">Uncharacterized protein</fullName>
    </submittedName>
</protein>
<dbReference type="OrthoDB" id="3219871at2759"/>
<evidence type="ECO:0000256" key="1">
    <source>
        <dbReference type="SAM" id="MobiDB-lite"/>
    </source>
</evidence>
<evidence type="ECO:0000313" key="3">
    <source>
        <dbReference type="Proteomes" id="UP000027456"/>
    </source>
</evidence>
<feature type="region of interest" description="Disordered" evidence="1">
    <location>
        <begin position="122"/>
        <end position="194"/>
    </location>
</feature>
<sequence length="194" mass="22024">MTAFAGFYVNPEAWSDWLRSQPNCPPWVCATIAEDLIERALHENKVGKYFSVELVPIPPSEPDYKDGARGIMLIRRSEPKRAYIPPRPDSKCDLAGQEMIKQLIGLEVSEWKTMWYNEKSHEPPYGARFLNPKTAGRNKTKKKARSAVKSRVKRTTRNVDSSKEGEDQGGKDTVEEIDEDRVVQAKDGKADDEN</sequence>